<accession>A0ABR2LRQ8</accession>
<keyword evidence="2" id="KW-1185">Reference proteome</keyword>
<gene>
    <name evidence="1" type="ORF">KSP40_PGU007393</name>
</gene>
<protein>
    <submittedName>
        <fullName evidence="1">Uncharacterized protein</fullName>
    </submittedName>
</protein>
<dbReference type="EMBL" id="JBBWWR010000016">
    <property type="protein sequence ID" value="KAK8948204.1"/>
    <property type="molecule type" value="Genomic_DNA"/>
</dbReference>
<proteinExistence type="predicted"/>
<comment type="caution">
    <text evidence="1">The sequence shown here is derived from an EMBL/GenBank/DDBJ whole genome shotgun (WGS) entry which is preliminary data.</text>
</comment>
<name>A0ABR2LRQ8_9ASPA</name>
<evidence type="ECO:0000313" key="1">
    <source>
        <dbReference type="EMBL" id="KAK8948204.1"/>
    </source>
</evidence>
<reference evidence="1 2" key="1">
    <citation type="journal article" date="2022" name="Nat. Plants">
        <title>Genomes of leafy and leafless Platanthera orchids illuminate the evolution of mycoheterotrophy.</title>
        <authorList>
            <person name="Li M.H."/>
            <person name="Liu K.W."/>
            <person name="Li Z."/>
            <person name="Lu H.C."/>
            <person name="Ye Q.L."/>
            <person name="Zhang D."/>
            <person name="Wang J.Y."/>
            <person name="Li Y.F."/>
            <person name="Zhong Z.M."/>
            <person name="Liu X."/>
            <person name="Yu X."/>
            <person name="Liu D.K."/>
            <person name="Tu X.D."/>
            <person name="Liu B."/>
            <person name="Hao Y."/>
            <person name="Liao X.Y."/>
            <person name="Jiang Y.T."/>
            <person name="Sun W.H."/>
            <person name="Chen J."/>
            <person name="Chen Y.Q."/>
            <person name="Ai Y."/>
            <person name="Zhai J.W."/>
            <person name="Wu S.S."/>
            <person name="Zhou Z."/>
            <person name="Hsiao Y.Y."/>
            <person name="Wu W.L."/>
            <person name="Chen Y.Y."/>
            <person name="Lin Y.F."/>
            <person name="Hsu J.L."/>
            <person name="Li C.Y."/>
            <person name="Wang Z.W."/>
            <person name="Zhao X."/>
            <person name="Zhong W.Y."/>
            <person name="Ma X.K."/>
            <person name="Ma L."/>
            <person name="Huang J."/>
            <person name="Chen G.Z."/>
            <person name="Huang M.Z."/>
            <person name="Huang L."/>
            <person name="Peng D.H."/>
            <person name="Luo Y.B."/>
            <person name="Zou S.Q."/>
            <person name="Chen S.P."/>
            <person name="Lan S."/>
            <person name="Tsai W.C."/>
            <person name="Van de Peer Y."/>
            <person name="Liu Z.J."/>
        </authorList>
    </citation>
    <scope>NUCLEOTIDE SEQUENCE [LARGE SCALE GENOMIC DNA]</scope>
    <source>
        <strain evidence="1">Lor288</strain>
    </source>
</reference>
<evidence type="ECO:0000313" key="2">
    <source>
        <dbReference type="Proteomes" id="UP001412067"/>
    </source>
</evidence>
<organism evidence="1 2">
    <name type="scientific">Platanthera guangdongensis</name>
    <dbReference type="NCBI Taxonomy" id="2320717"/>
    <lineage>
        <taxon>Eukaryota</taxon>
        <taxon>Viridiplantae</taxon>
        <taxon>Streptophyta</taxon>
        <taxon>Embryophyta</taxon>
        <taxon>Tracheophyta</taxon>
        <taxon>Spermatophyta</taxon>
        <taxon>Magnoliopsida</taxon>
        <taxon>Liliopsida</taxon>
        <taxon>Asparagales</taxon>
        <taxon>Orchidaceae</taxon>
        <taxon>Orchidoideae</taxon>
        <taxon>Orchideae</taxon>
        <taxon>Orchidinae</taxon>
        <taxon>Platanthera</taxon>
    </lineage>
</organism>
<sequence length="70" mass="8188">MEKWEASIQDYQILTREFSGDTEVLKALLNAQSHLRRKQRIDSIHSINPRLINPTNLIIMENGGVRERSR</sequence>
<dbReference type="Proteomes" id="UP001412067">
    <property type="component" value="Unassembled WGS sequence"/>
</dbReference>